<reference evidence="4 5" key="1">
    <citation type="submission" date="2023-04" db="EMBL/GenBank/DDBJ databases">
        <title>A long-awaited taxogenomic arrangement of the family Halomonadaceae.</title>
        <authorList>
            <person name="De La Haba R."/>
            <person name="Chuvochina M."/>
            <person name="Wittouck S."/>
            <person name="Arahal D.R."/>
            <person name="Sanchez-Porro C."/>
            <person name="Hugenholtz P."/>
            <person name="Ventosa A."/>
        </authorList>
    </citation>
    <scope>NUCLEOTIDE SEQUENCE [LARGE SCALE GENOMIC DNA]</scope>
    <source>
        <strain evidence="4 5">DSM 26770</strain>
    </source>
</reference>
<dbReference type="InterPro" id="IPR036414">
    <property type="entry name" value="YaeB_N_sf"/>
</dbReference>
<feature type="domain" description="TsaA-like" evidence="3">
    <location>
        <begin position="8"/>
        <end position="147"/>
    </location>
</feature>
<dbReference type="Gene3D" id="3.30.2310.10">
    <property type="entry name" value="YaeB-like"/>
    <property type="match status" value="1"/>
</dbReference>
<dbReference type="Gene3D" id="2.40.30.70">
    <property type="entry name" value="YaeB-like"/>
    <property type="match status" value="1"/>
</dbReference>
<accession>A0ABU1HB66</accession>
<proteinExistence type="inferred from homology"/>
<gene>
    <name evidence="4" type="primary">tsaA</name>
    <name evidence="4" type="ORF">QC821_05395</name>
</gene>
<keyword evidence="1" id="KW-0949">S-adenosyl-L-methionine</keyword>
<dbReference type="InterPro" id="IPR023368">
    <property type="entry name" value="UPF0066_cons_site"/>
</dbReference>
<dbReference type="InterPro" id="IPR023370">
    <property type="entry name" value="TrmO-like_N"/>
</dbReference>
<comment type="caution">
    <text evidence="4">The sequence shown here is derived from an EMBL/GenBank/DDBJ whole genome shotgun (WGS) entry which is preliminary data.</text>
</comment>
<dbReference type="InterPro" id="IPR036413">
    <property type="entry name" value="YaeB-like_sf"/>
</dbReference>
<keyword evidence="5" id="KW-1185">Reference proteome</keyword>
<organism evidence="4 5">
    <name type="scientific">Franzmannia qiaohouensis</name>
    <dbReference type="NCBI Taxonomy" id="1329370"/>
    <lineage>
        <taxon>Bacteria</taxon>
        <taxon>Pseudomonadati</taxon>
        <taxon>Pseudomonadota</taxon>
        <taxon>Gammaproteobacteria</taxon>
        <taxon>Oceanospirillales</taxon>
        <taxon>Halomonadaceae</taxon>
        <taxon>Franzmannia</taxon>
    </lineage>
</organism>
<evidence type="ECO:0000259" key="3">
    <source>
        <dbReference type="PROSITE" id="PS51668"/>
    </source>
</evidence>
<dbReference type="SUPFAM" id="SSF118196">
    <property type="entry name" value="YaeB-like"/>
    <property type="match status" value="1"/>
</dbReference>
<evidence type="ECO:0000256" key="1">
    <source>
        <dbReference type="ARBA" id="ARBA00022691"/>
    </source>
</evidence>
<dbReference type="RefSeq" id="WP_309718027.1">
    <property type="nucleotide sequence ID" value="NZ_JARWAM010000003.1"/>
</dbReference>
<protein>
    <submittedName>
        <fullName evidence="4">tRNA (N6-threonylcarbamoyladenosine(37)-N6)-methyltransferase TrmO</fullName>
    </submittedName>
</protein>
<dbReference type="PROSITE" id="PS01318">
    <property type="entry name" value="TSAA_1"/>
    <property type="match status" value="1"/>
</dbReference>
<dbReference type="InterPro" id="IPR040372">
    <property type="entry name" value="YaeB-like"/>
</dbReference>
<dbReference type="PANTHER" id="PTHR12818">
    <property type="entry name" value="TRNA (ADENINE(37)-N6)-METHYLTRANSFERASE"/>
    <property type="match status" value="1"/>
</dbReference>
<dbReference type="InterPro" id="IPR041369">
    <property type="entry name" value="TrmO_C"/>
</dbReference>
<dbReference type="CDD" id="cd09281">
    <property type="entry name" value="UPF0066"/>
    <property type="match status" value="1"/>
</dbReference>
<name>A0ABU1HB66_9GAMM</name>
<dbReference type="NCBIfam" id="TIGR00104">
    <property type="entry name" value="tRNA_TsaA"/>
    <property type="match status" value="1"/>
</dbReference>
<comment type="similarity">
    <text evidence="2">Belongs to the tRNA methyltransferase O family.</text>
</comment>
<dbReference type="Proteomes" id="UP001251374">
    <property type="component" value="Unassembled WGS sequence"/>
</dbReference>
<evidence type="ECO:0000313" key="4">
    <source>
        <dbReference type="EMBL" id="MDR5904704.1"/>
    </source>
</evidence>
<dbReference type="PANTHER" id="PTHR12818:SF0">
    <property type="entry name" value="TRNA (ADENINE(37)-N6)-METHYLTRANSFERASE"/>
    <property type="match status" value="1"/>
</dbReference>
<dbReference type="PROSITE" id="PS51668">
    <property type="entry name" value="TSAA_2"/>
    <property type="match status" value="1"/>
</dbReference>
<dbReference type="EMBL" id="JARWAM010000003">
    <property type="protein sequence ID" value="MDR5904704.1"/>
    <property type="molecule type" value="Genomic_DNA"/>
</dbReference>
<dbReference type="Pfam" id="PF18389">
    <property type="entry name" value="TrmO_C"/>
    <property type="match status" value="1"/>
</dbReference>
<evidence type="ECO:0000313" key="5">
    <source>
        <dbReference type="Proteomes" id="UP001251374"/>
    </source>
</evidence>
<dbReference type="Pfam" id="PF01980">
    <property type="entry name" value="TrmO_N"/>
    <property type="match status" value="1"/>
</dbReference>
<evidence type="ECO:0000256" key="2">
    <source>
        <dbReference type="ARBA" id="ARBA00033753"/>
    </source>
</evidence>
<sequence>MGPASFILEAIGHIESDFRDKFGVPRQPGLAPAARARLVLHGDYADPLAVRGLDGCSHVWLTFIFHHSPERWTPLVRPPRLGGNAKLGVFATRSTHRPNRLGLSLATLGAIDTRHGVALELHGCDLVDGTPVLDIKPYLPWAEALPDARAGMAPDAPPRYAVRFCQDAVDTLEQRSDSGSLRALIEQVLAQDPRPAYHRKTGDAERIYGVRLRDVDVRFRVEHDGEPTWMHVIELVTLG</sequence>